<evidence type="ECO:0000256" key="1">
    <source>
        <dbReference type="ARBA" id="ARBA00005964"/>
    </source>
</evidence>
<dbReference type="InterPro" id="IPR029058">
    <property type="entry name" value="AB_hydrolase_fold"/>
</dbReference>
<dbReference type="Gene3D" id="3.40.50.1820">
    <property type="entry name" value="alpha/beta hydrolase"/>
    <property type="match status" value="1"/>
</dbReference>
<dbReference type="GO" id="GO:0004104">
    <property type="term" value="F:cholinesterase activity"/>
    <property type="evidence" value="ECO:0007669"/>
    <property type="project" value="InterPro"/>
</dbReference>
<dbReference type="EC" id="3.1.1.-" evidence="5"/>
<evidence type="ECO:0000256" key="2">
    <source>
        <dbReference type="ARBA" id="ARBA00022801"/>
    </source>
</evidence>
<dbReference type="PRINTS" id="PR00878">
    <property type="entry name" value="CHOLNESTRASE"/>
</dbReference>
<dbReference type="InterPro" id="IPR019826">
    <property type="entry name" value="Carboxylesterase_B_AS"/>
</dbReference>
<evidence type="ECO:0000313" key="8">
    <source>
        <dbReference type="Proteomes" id="UP000800235"/>
    </source>
</evidence>
<dbReference type="AlphaFoldDB" id="A0A9P4NMX2"/>
<feature type="non-terminal residue" evidence="7">
    <location>
        <position position="454"/>
    </location>
</feature>
<sequence>PTILLDSGTFEGFASRLPNSTIFVNQYLGIPFAAPPLGPLRFKPPVEPAPSDEVYRVDNDPAACIQNGGSSKAFESEDCLKLNVYVPTSSKSIDANGGGLNVMVWLYGGGLQYGWVGNELYDGASLAGNQDLIVVAPNYRTNVFGFPGETPFIPIKERNLGLLDQRMALSWVQKNIVNFGGDPKRVTLFGQSAGARSADFHLLTMAQDPPFRAVIMQSGSAELTPLADAKKARISASKGAAFEQLANALGCKNDTATMECMRAAPAAQIKKIVKDLNLYFGSVDDEGLTTVKDPASVRRAHRAAKVPLLIGTNAHEERGSMGSWRNRTLQVYLDSSFQNHPDLKDKLKSAYRPLHTTDLDVMAAIATDMSFTCITSHEARISTESGYPTWRYLFNASFPNIENSTRAGAYHGSEIQYVFGNLPANATSDEISLSNNMQEVWARFAKNPTEGLGW</sequence>
<gene>
    <name evidence="7" type="ORF">EJ08DRAFT_575132</name>
</gene>
<keyword evidence="2 5" id="KW-0378">Hydrolase</keyword>
<evidence type="ECO:0000259" key="6">
    <source>
        <dbReference type="Pfam" id="PF00135"/>
    </source>
</evidence>
<dbReference type="SUPFAM" id="SSF53474">
    <property type="entry name" value="alpha/beta-Hydrolases"/>
    <property type="match status" value="1"/>
</dbReference>
<keyword evidence="8" id="KW-1185">Reference proteome</keyword>
<name>A0A9P4NMX2_9PEZI</name>
<accession>A0A9P4NMX2</accession>
<organism evidence="7 8">
    <name type="scientific">Tothia fuscella</name>
    <dbReference type="NCBI Taxonomy" id="1048955"/>
    <lineage>
        <taxon>Eukaryota</taxon>
        <taxon>Fungi</taxon>
        <taxon>Dikarya</taxon>
        <taxon>Ascomycota</taxon>
        <taxon>Pezizomycotina</taxon>
        <taxon>Dothideomycetes</taxon>
        <taxon>Pleosporomycetidae</taxon>
        <taxon>Venturiales</taxon>
        <taxon>Cylindrosympodiaceae</taxon>
        <taxon>Tothia</taxon>
    </lineage>
</organism>
<reference evidence="7" key="1">
    <citation type="journal article" date="2020" name="Stud. Mycol.">
        <title>101 Dothideomycetes genomes: a test case for predicting lifestyles and emergence of pathogens.</title>
        <authorList>
            <person name="Haridas S."/>
            <person name="Albert R."/>
            <person name="Binder M."/>
            <person name="Bloem J."/>
            <person name="Labutti K."/>
            <person name="Salamov A."/>
            <person name="Andreopoulos B."/>
            <person name="Baker S."/>
            <person name="Barry K."/>
            <person name="Bills G."/>
            <person name="Bluhm B."/>
            <person name="Cannon C."/>
            <person name="Castanera R."/>
            <person name="Culley D."/>
            <person name="Daum C."/>
            <person name="Ezra D."/>
            <person name="Gonzalez J."/>
            <person name="Henrissat B."/>
            <person name="Kuo A."/>
            <person name="Liang C."/>
            <person name="Lipzen A."/>
            <person name="Lutzoni F."/>
            <person name="Magnuson J."/>
            <person name="Mondo S."/>
            <person name="Nolan M."/>
            <person name="Ohm R."/>
            <person name="Pangilinan J."/>
            <person name="Park H.-J."/>
            <person name="Ramirez L."/>
            <person name="Alfaro M."/>
            <person name="Sun H."/>
            <person name="Tritt A."/>
            <person name="Yoshinaga Y."/>
            <person name="Zwiers L.-H."/>
            <person name="Turgeon B."/>
            <person name="Goodwin S."/>
            <person name="Spatafora J."/>
            <person name="Crous P."/>
            <person name="Grigoriev I."/>
        </authorList>
    </citation>
    <scope>NUCLEOTIDE SEQUENCE</scope>
    <source>
        <strain evidence="7">CBS 130266</strain>
    </source>
</reference>
<dbReference type="InterPro" id="IPR000997">
    <property type="entry name" value="Cholinesterase"/>
</dbReference>
<dbReference type="Pfam" id="PF00135">
    <property type="entry name" value="COesterase"/>
    <property type="match status" value="1"/>
</dbReference>
<dbReference type="EMBL" id="MU007055">
    <property type="protein sequence ID" value="KAF2428248.1"/>
    <property type="molecule type" value="Genomic_DNA"/>
</dbReference>
<evidence type="ECO:0000256" key="4">
    <source>
        <dbReference type="PIRSR" id="PIRSR600997-1"/>
    </source>
</evidence>
<evidence type="ECO:0000256" key="5">
    <source>
        <dbReference type="RuleBase" id="RU361235"/>
    </source>
</evidence>
<evidence type="ECO:0000256" key="3">
    <source>
        <dbReference type="ARBA" id="ARBA00023157"/>
    </source>
</evidence>
<feature type="domain" description="Carboxylesterase type B" evidence="6">
    <location>
        <begin position="3"/>
        <end position="447"/>
    </location>
</feature>
<feature type="active site" description="Acyl-ester intermediate" evidence="4">
    <location>
        <position position="192"/>
    </location>
</feature>
<comment type="similarity">
    <text evidence="1 5">Belongs to the type-B carboxylesterase/lipase family.</text>
</comment>
<evidence type="ECO:0000313" key="7">
    <source>
        <dbReference type="EMBL" id="KAF2428248.1"/>
    </source>
</evidence>
<feature type="active site" description="Charge relay system" evidence="4">
    <location>
        <position position="316"/>
    </location>
</feature>
<dbReference type="InterPro" id="IPR050654">
    <property type="entry name" value="AChE-related_enzymes"/>
</dbReference>
<dbReference type="Proteomes" id="UP000800235">
    <property type="component" value="Unassembled WGS sequence"/>
</dbReference>
<dbReference type="PANTHER" id="PTHR43918">
    <property type="entry name" value="ACETYLCHOLINESTERASE"/>
    <property type="match status" value="1"/>
</dbReference>
<dbReference type="PANTHER" id="PTHR43918:SF4">
    <property type="entry name" value="CARBOXYLIC ESTER HYDROLASE"/>
    <property type="match status" value="1"/>
</dbReference>
<keyword evidence="3" id="KW-1015">Disulfide bond</keyword>
<feature type="active site" description="Charge relay system" evidence="4">
    <location>
        <position position="411"/>
    </location>
</feature>
<dbReference type="PROSITE" id="PS00122">
    <property type="entry name" value="CARBOXYLESTERASE_B_1"/>
    <property type="match status" value="1"/>
</dbReference>
<comment type="caution">
    <text evidence="7">The sequence shown here is derived from an EMBL/GenBank/DDBJ whole genome shotgun (WGS) entry which is preliminary data.</text>
</comment>
<feature type="non-terminal residue" evidence="7">
    <location>
        <position position="1"/>
    </location>
</feature>
<dbReference type="OrthoDB" id="408631at2759"/>
<dbReference type="InterPro" id="IPR002018">
    <property type="entry name" value="CarbesteraseB"/>
</dbReference>
<protein>
    <recommendedName>
        <fullName evidence="5">Carboxylic ester hydrolase</fullName>
        <ecNumber evidence="5">3.1.1.-</ecNumber>
    </recommendedName>
</protein>
<proteinExistence type="inferred from homology"/>